<accession>A0A9X6B4S9</accession>
<feature type="domain" description="Glycosyltransferase 2-like" evidence="5">
    <location>
        <begin position="4"/>
        <end position="171"/>
    </location>
</feature>
<evidence type="ECO:0000256" key="4">
    <source>
        <dbReference type="ARBA" id="ARBA00022679"/>
    </source>
</evidence>
<dbReference type="AlphaFoldDB" id="A0A9X6B4S9"/>
<gene>
    <name evidence="6" type="ORF">BLX06_25805</name>
</gene>
<evidence type="ECO:0000313" key="6">
    <source>
        <dbReference type="EMBL" id="OOR72282.1"/>
    </source>
</evidence>
<organism evidence="6 7">
    <name type="scientific">Bacillus cereus</name>
    <dbReference type="NCBI Taxonomy" id="1396"/>
    <lineage>
        <taxon>Bacteria</taxon>
        <taxon>Bacillati</taxon>
        <taxon>Bacillota</taxon>
        <taxon>Bacilli</taxon>
        <taxon>Bacillales</taxon>
        <taxon>Bacillaceae</taxon>
        <taxon>Bacillus</taxon>
        <taxon>Bacillus cereus group</taxon>
    </lineage>
</organism>
<evidence type="ECO:0000313" key="7">
    <source>
        <dbReference type="Proteomes" id="UP000190641"/>
    </source>
</evidence>
<proteinExistence type="inferred from homology"/>
<dbReference type="Pfam" id="PF00535">
    <property type="entry name" value="Glycos_transf_2"/>
    <property type="match status" value="1"/>
</dbReference>
<dbReference type="InterPro" id="IPR001173">
    <property type="entry name" value="Glyco_trans_2-like"/>
</dbReference>
<keyword evidence="3" id="KW-0328">Glycosyltransferase</keyword>
<dbReference type="PANTHER" id="PTHR43179:SF12">
    <property type="entry name" value="GALACTOFURANOSYLTRANSFERASE GLFT2"/>
    <property type="match status" value="1"/>
</dbReference>
<name>A0A9X6B4S9_BACCE</name>
<keyword evidence="4 6" id="KW-0808">Transferase</keyword>
<evidence type="ECO:0000259" key="5">
    <source>
        <dbReference type="Pfam" id="PF00535"/>
    </source>
</evidence>
<dbReference type="SUPFAM" id="SSF53335">
    <property type="entry name" value="S-adenosyl-L-methionine-dependent methyltransferases"/>
    <property type="match status" value="1"/>
</dbReference>
<dbReference type="InterPro" id="IPR029063">
    <property type="entry name" value="SAM-dependent_MTases_sf"/>
</dbReference>
<dbReference type="CDD" id="cd04186">
    <property type="entry name" value="GT_2_like_c"/>
    <property type="match status" value="1"/>
</dbReference>
<dbReference type="InterPro" id="IPR029044">
    <property type="entry name" value="Nucleotide-diphossugar_trans"/>
</dbReference>
<reference evidence="6 7" key="1">
    <citation type="submission" date="2017-01" db="EMBL/GenBank/DDBJ databases">
        <title>Bacillus cereus isolates.</title>
        <authorList>
            <person name="Beno S.M."/>
        </authorList>
    </citation>
    <scope>NUCLEOTIDE SEQUENCE [LARGE SCALE GENOMIC DNA]</scope>
    <source>
        <strain evidence="6 7">FSL K6-1030</strain>
    </source>
</reference>
<dbReference type="SUPFAM" id="SSF53448">
    <property type="entry name" value="Nucleotide-diphospho-sugar transferases"/>
    <property type="match status" value="1"/>
</dbReference>
<comment type="caution">
    <text evidence="6">The sequence shown here is derived from an EMBL/GenBank/DDBJ whole genome shotgun (WGS) entry which is preliminary data.</text>
</comment>
<comment type="similarity">
    <text evidence="2">Belongs to the glycosyltransferase 2 family.</text>
</comment>
<protein>
    <submittedName>
        <fullName evidence="6">Glycosyl transferase</fullName>
    </submittedName>
</protein>
<dbReference type="EMBL" id="MUAU01000129">
    <property type="protein sequence ID" value="OOR72282.1"/>
    <property type="molecule type" value="Genomic_DNA"/>
</dbReference>
<dbReference type="GO" id="GO:0016757">
    <property type="term" value="F:glycosyltransferase activity"/>
    <property type="evidence" value="ECO:0007669"/>
    <property type="project" value="UniProtKB-KW"/>
</dbReference>
<dbReference type="PANTHER" id="PTHR43179">
    <property type="entry name" value="RHAMNOSYLTRANSFERASE WBBL"/>
    <property type="match status" value="1"/>
</dbReference>
<comment type="pathway">
    <text evidence="1">Cell wall biogenesis; cell wall polysaccharide biosynthesis.</text>
</comment>
<dbReference type="Proteomes" id="UP000190641">
    <property type="component" value="Unassembled WGS sequence"/>
</dbReference>
<evidence type="ECO:0000256" key="3">
    <source>
        <dbReference type="ARBA" id="ARBA00022676"/>
    </source>
</evidence>
<evidence type="ECO:0000256" key="2">
    <source>
        <dbReference type="ARBA" id="ARBA00006739"/>
    </source>
</evidence>
<evidence type="ECO:0000256" key="1">
    <source>
        <dbReference type="ARBA" id="ARBA00004776"/>
    </source>
</evidence>
<sequence length="338" mass="38869">MLTSIIVLTHNQLPYTKECIRSIRMYTKSEEYELIVVDNASTDGTTEWLTSQPDIIVIKNITNMGFPKGCNQGILKAKGDNILLLNNDVIVTERWLTNLLRCLYKHENIAAVGPVTNNASYDTAIPATYTTLKEMQQFASRYNMGDENKWERRLKLIGFCLLIKRHVLDEVGLLDEQFTPGNYEDDDICLRITQLNYTFYLCKDTFVHHYGSLSWKKDIQQYAHVLTENSQKFKNRWGFSATTLNIYTGLVNQLQQNIPFKNELRILHVGSGCGATLLEIQNRYPHFKVFGVENNYHAHLFSKQIAPTLCMPYENITKAFINTKFHAILLTIPPQNSS</sequence>
<dbReference type="Gene3D" id="3.90.550.10">
    <property type="entry name" value="Spore Coat Polysaccharide Biosynthesis Protein SpsA, Chain A"/>
    <property type="match status" value="1"/>
</dbReference>